<organism evidence="7 8">
    <name type="scientific">Owenia fusiformis</name>
    <name type="common">Polychaete worm</name>
    <dbReference type="NCBI Taxonomy" id="6347"/>
    <lineage>
        <taxon>Eukaryota</taxon>
        <taxon>Metazoa</taxon>
        <taxon>Spiralia</taxon>
        <taxon>Lophotrochozoa</taxon>
        <taxon>Annelida</taxon>
        <taxon>Polychaeta</taxon>
        <taxon>Sedentaria</taxon>
        <taxon>Canalipalpata</taxon>
        <taxon>Sabellida</taxon>
        <taxon>Oweniida</taxon>
        <taxon>Oweniidae</taxon>
        <taxon>Owenia</taxon>
    </lineage>
</organism>
<evidence type="ECO:0000256" key="4">
    <source>
        <dbReference type="ARBA" id="ARBA00023157"/>
    </source>
</evidence>
<keyword evidence="2" id="KW-0732">Signal</keyword>
<evidence type="ECO:0000256" key="2">
    <source>
        <dbReference type="ARBA" id="ARBA00022729"/>
    </source>
</evidence>
<dbReference type="OrthoDB" id="430340at2759"/>
<dbReference type="PANTHER" id="PTHR24049:SF22">
    <property type="entry name" value="DROSOPHILA CRUMBS HOMOLOG"/>
    <property type="match status" value="1"/>
</dbReference>
<name>A0A8S4N392_OWEFU</name>
<protein>
    <recommendedName>
        <fullName evidence="6">EGF-like domain-containing protein</fullName>
    </recommendedName>
</protein>
<dbReference type="Gene3D" id="2.10.25.10">
    <property type="entry name" value="Laminin"/>
    <property type="match status" value="2"/>
</dbReference>
<proteinExistence type="predicted"/>
<dbReference type="GO" id="GO:0005886">
    <property type="term" value="C:plasma membrane"/>
    <property type="evidence" value="ECO:0007669"/>
    <property type="project" value="TreeGrafter"/>
</dbReference>
<keyword evidence="4 5" id="KW-1015">Disulfide bond</keyword>
<dbReference type="AlphaFoldDB" id="A0A8S4N392"/>
<evidence type="ECO:0000256" key="1">
    <source>
        <dbReference type="ARBA" id="ARBA00022536"/>
    </source>
</evidence>
<keyword evidence="1 5" id="KW-0245">EGF-like domain</keyword>
<evidence type="ECO:0000259" key="6">
    <source>
        <dbReference type="PROSITE" id="PS50026"/>
    </source>
</evidence>
<feature type="disulfide bond" evidence="5">
    <location>
        <begin position="230"/>
        <end position="239"/>
    </location>
</feature>
<feature type="domain" description="EGF-like" evidence="6">
    <location>
        <begin position="118"/>
        <end position="156"/>
    </location>
</feature>
<dbReference type="GO" id="GO:0045197">
    <property type="term" value="P:establishment or maintenance of epithelial cell apical/basal polarity"/>
    <property type="evidence" value="ECO:0007669"/>
    <property type="project" value="TreeGrafter"/>
</dbReference>
<dbReference type="SUPFAM" id="SSF57196">
    <property type="entry name" value="EGF/Laminin"/>
    <property type="match status" value="1"/>
</dbReference>
<feature type="domain" description="EGF-like" evidence="6">
    <location>
        <begin position="201"/>
        <end position="240"/>
    </location>
</feature>
<accession>A0A8S4N392</accession>
<dbReference type="SMART" id="SM00181">
    <property type="entry name" value="EGF"/>
    <property type="match status" value="3"/>
</dbReference>
<dbReference type="EMBL" id="CAIIXF020000001">
    <property type="protein sequence ID" value="CAH1774959.1"/>
    <property type="molecule type" value="Genomic_DNA"/>
</dbReference>
<dbReference type="GO" id="GO:0007157">
    <property type="term" value="P:heterophilic cell-cell adhesion via plasma membrane cell adhesion molecules"/>
    <property type="evidence" value="ECO:0007669"/>
    <property type="project" value="TreeGrafter"/>
</dbReference>
<evidence type="ECO:0000256" key="5">
    <source>
        <dbReference type="PROSITE-ProRule" id="PRU00076"/>
    </source>
</evidence>
<comment type="caution">
    <text evidence="7">The sequence shown here is derived from an EMBL/GenBank/DDBJ whole genome shotgun (WGS) entry which is preliminary data.</text>
</comment>
<dbReference type="GO" id="GO:0032991">
    <property type="term" value="C:protein-containing complex"/>
    <property type="evidence" value="ECO:0007669"/>
    <property type="project" value="TreeGrafter"/>
</dbReference>
<evidence type="ECO:0000313" key="8">
    <source>
        <dbReference type="Proteomes" id="UP000749559"/>
    </source>
</evidence>
<dbReference type="PROSITE" id="PS01186">
    <property type="entry name" value="EGF_2"/>
    <property type="match status" value="3"/>
</dbReference>
<keyword evidence="3" id="KW-0677">Repeat</keyword>
<reference evidence="7" key="1">
    <citation type="submission" date="2022-03" db="EMBL/GenBank/DDBJ databases">
        <authorList>
            <person name="Martin C."/>
        </authorList>
    </citation>
    <scope>NUCLEOTIDE SEQUENCE</scope>
</reference>
<keyword evidence="8" id="KW-1185">Reference proteome</keyword>
<dbReference type="PROSITE" id="PS00022">
    <property type="entry name" value="EGF_1"/>
    <property type="match status" value="2"/>
</dbReference>
<dbReference type="Pfam" id="PF00008">
    <property type="entry name" value="EGF"/>
    <property type="match status" value="1"/>
</dbReference>
<dbReference type="InterPro" id="IPR051022">
    <property type="entry name" value="Notch_Cell-Fate_Det"/>
</dbReference>
<evidence type="ECO:0000256" key="3">
    <source>
        <dbReference type="ARBA" id="ARBA00022737"/>
    </source>
</evidence>
<feature type="disulfide bond" evidence="5">
    <location>
        <begin position="146"/>
        <end position="155"/>
    </location>
</feature>
<evidence type="ECO:0000313" key="7">
    <source>
        <dbReference type="EMBL" id="CAH1774959.1"/>
    </source>
</evidence>
<comment type="caution">
    <text evidence="5">Lacks conserved residue(s) required for the propagation of feature annotation.</text>
</comment>
<gene>
    <name evidence="7" type="ORF">OFUS_LOCUS2322</name>
</gene>
<dbReference type="PROSITE" id="PS50026">
    <property type="entry name" value="EGF_3"/>
    <property type="match status" value="2"/>
</dbReference>
<sequence length="266" mass="28829">MLGIKRSLLETLILHFCWKTPGNVKMSPIFNIVVLLVISVALSNCAPSNKCQCNRPKKLPQGVGSVTLTKSADSCASVATFTCNDPSQVAFPVSTMSCIDGEWSPAFEGRPWCAPSSQSNQCEGYEKSCKRGSYCTAIEGEPRCVCEEGWGGPLCDQKGAFTCGTACYNGDCVFHQASGTEPHYYTCDCDDGWMGDSCYINLNKCDSNPFFLCANGGTCDDSTGILSCLCPEGFGGSLCELTGNETQDDMRTRDLRTRDIRTRIYA</sequence>
<dbReference type="InterPro" id="IPR000742">
    <property type="entry name" value="EGF"/>
</dbReference>
<dbReference type="PANTHER" id="PTHR24049">
    <property type="entry name" value="CRUMBS FAMILY MEMBER"/>
    <property type="match status" value="1"/>
</dbReference>
<dbReference type="Proteomes" id="UP000749559">
    <property type="component" value="Unassembled WGS sequence"/>
</dbReference>